<reference evidence="2" key="1">
    <citation type="journal article" date="2023" name="Science">
        <title>Elucidation of the pathway for biosynthesis of saponin adjuvants from the soapbark tree.</title>
        <authorList>
            <person name="Reed J."/>
            <person name="Orme A."/>
            <person name="El-Demerdash A."/>
            <person name="Owen C."/>
            <person name="Martin L.B.B."/>
            <person name="Misra R.C."/>
            <person name="Kikuchi S."/>
            <person name="Rejzek M."/>
            <person name="Martin A.C."/>
            <person name="Harkess A."/>
            <person name="Leebens-Mack J."/>
            <person name="Louveau T."/>
            <person name="Stephenson M.J."/>
            <person name="Osbourn A."/>
        </authorList>
    </citation>
    <scope>NUCLEOTIDE SEQUENCE</scope>
    <source>
        <strain evidence="2">S10</strain>
    </source>
</reference>
<protein>
    <submittedName>
        <fullName evidence="2">Protein early responsive to dehydration 15-like</fullName>
    </submittedName>
</protein>
<keyword evidence="3" id="KW-1185">Reference proteome</keyword>
<name>A0AAD7L2G1_QUISA</name>
<evidence type="ECO:0000313" key="2">
    <source>
        <dbReference type="EMBL" id="KAJ7949285.1"/>
    </source>
</evidence>
<evidence type="ECO:0000256" key="1">
    <source>
        <dbReference type="SAM" id="MobiDB-lite"/>
    </source>
</evidence>
<dbReference type="KEGG" id="qsa:O6P43_029639"/>
<evidence type="ECO:0000313" key="3">
    <source>
        <dbReference type="Proteomes" id="UP001163823"/>
    </source>
</evidence>
<dbReference type="PANTHER" id="PTHR33790:SF19">
    <property type="entry name" value="ATAXIN-2 C-TERMINAL DOMAIN-CONTAINING PROTEIN"/>
    <property type="match status" value="1"/>
</dbReference>
<sequence length="163" mass="18684">MALVSGRSSTLNPNAPLFIPTAFRQVEDFSPQWWELVKSSAWFRDYWLSQNQEDDFGGSVTDATNYDDFDVQPVPFDLNVEEEFPFLEAEFEELLAQYKTELLHTSPKNEGHNMDAKALLMNLTTSKSPKVRGRKSPVGPGKYCKKPGYQSFNFGPRRIQQPR</sequence>
<organism evidence="2 3">
    <name type="scientific">Quillaja saponaria</name>
    <name type="common">Soap bark tree</name>
    <dbReference type="NCBI Taxonomy" id="32244"/>
    <lineage>
        <taxon>Eukaryota</taxon>
        <taxon>Viridiplantae</taxon>
        <taxon>Streptophyta</taxon>
        <taxon>Embryophyta</taxon>
        <taxon>Tracheophyta</taxon>
        <taxon>Spermatophyta</taxon>
        <taxon>Magnoliopsida</taxon>
        <taxon>eudicotyledons</taxon>
        <taxon>Gunneridae</taxon>
        <taxon>Pentapetalae</taxon>
        <taxon>rosids</taxon>
        <taxon>fabids</taxon>
        <taxon>Fabales</taxon>
        <taxon>Quillajaceae</taxon>
        <taxon>Quillaja</taxon>
    </lineage>
</organism>
<dbReference type="EMBL" id="JARAOO010000012">
    <property type="protein sequence ID" value="KAJ7949285.1"/>
    <property type="molecule type" value="Genomic_DNA"/>
</dbReference>
<dbReference type="EMBL" id="JARAOO010000012">
    <property type="protein sequence ID" value="KAJ7949284.1"/>
    <property type="molecule type" value="Genomic_DNA"/>
</dbReference>
<comment type="caution">
    <text evidence="2">The sequence shown here is derived from an EMBL/GenBank/DDBJ whole genome shotgun (WGS) entry which is preliminary data.</text>
</comment>
<feature type="region of interest" description="Disordered" evidence="1">
    <location>
        <begin position="127"/>
        <end position="163"/>
    </location>
</feature>
<dbReference type="Proteomes" id="UP001163823">
    <property type="component" value="Chromosome 12"/>
</dbReference>
<gene>
    <name evidence="2" type="ORF">O6P43_029639</name>
</gene>
<dbReference type="InterPro" id="IPR009818">
    <property type="entry name" value="PAM2_motif"/>
</dbReference>
<dbReference type="PANTHER" id="PTHR33790">
    <property type="entry name" value="OS05G0344200 PROTEIN"/>
    <property type="match status" value="1"/>
</dbReference>
<accession>A0AAD7L2G1</accession>
<dbReference type="Pfam" id="PF07145">
    <property type="entry name" value="PAM2"/>
    <property type="match status" value="1"/>
</dbReference>
<dbReference type="InterPro" id="IPR040414">
    <property type="entry name" value="CID1/CID2"/>
</dbReference>
<dbReference type="AlphaFoldDB" id="A0AAD7L2G1"/>
<proteinExistence type="predicted"/>